<dbReference type="Pfam" id="PF00534">
    <property type="entry name" value="Glycos_transf_1"/>
    <property type="match status" value="1"/>
</dbReference>
<dbReference type="RefSeq" id="WP_007549425.1">
    <property type="nucleotide sequence ID" value="NZ_AFPU01000001.1"/>
</dbReference>
<dbReference type="STRING" id="1001994.MY1_0058"/>
<dbReference type="EMBL" id="AFPU01000001">
    <property type="protein sequence ID" value="EGP92845.1"/>
    <property type="molecule type" value="Genomic_DNA"/>
</dbReference>
<dbReference type="GO" id="GO:0016757">
    <property type="term" value="F:glycosyltransferase activity"/>
    <property type="evidence" value="ECO:0007669"/>
    <property type="project" value="InterPro"/>
</dbReference>
<dbReference type="CDD" id="cd03801">
    <property type="entry name" value="GT4_PimA-like"/>
    <property type="match status" value="1"/>
</dbReference>
<reference evidence="3 4" key="1">
    <citation type="journal article" date="2011" name="J. Bacteriol.">
        <title>Genome Sequence of an Ammonia-Oxidizing Soil Archaeon, "Candidatus Nitrosoarchaeum koreensis" MY1.</title>
        <authorList>
            <person name="Kim B.K."/>
            <person name="Jung M.Y."/>
            <person name="Yu D.S."/>
            <person name="Park S.J."/>
            <person name="Oh T.K."/>
            <person name="Rhee S.K."/>
            <person name="Kim J.F."/>
        </authorList>
    </citation>
    <scope>NUCLEOTIDE SEQUENCE [LARGE SCALE GENOMIC DNA]</scope>
    <source>
        <strain evidence="3 4">MY1</strain>
    </source>
</reference>
<comment type="caution">
    <text evidence="3">The sequence shown here is derived from an EMBL/GenBank/DDBJ whole genome shotgun (WGS) entry which is preliminary data.</text>
</comment>
<proteinExistence type="predicted"/>
<dbReference type="PANTHER" id="PTHR12526">
    <property type="entry name" value="GLYCOSYLTRANSFERASE"/>
    <property type="match status" value="1"/>
</dbReference>
<dbReference type="OrthoDB" id="132546at2157"/>
<accession>F9CY67</accession>
<evidence type="ECO:0000313" key="4">
    <source>
        <dbReference type="Proteomes" id="UP000004440"/>
    </source>
</evidence>
<keyword evidence="3" id="KW-0808">Transferase</keyword>
<dbReference type="InterPro" id="IPR001296">
    <property type="entry name" value="Glyco_trans_1"/>
</dbReference>
<name>F9CY67_9ARCH</name>
<dbReference type="Proteomes" id="UP000004440">
    <property type="component" value="Unassembled WGS sequence"/>
</dbReference>
<dbReference type="Pfam" id="PF13439">
    <property type="entry name" value="Glyco_transf_4"/>
    <property type="match status" value="1"/>
</dbReference>
<evidence type="ECO:0000259" key="1">
    <source>
        <dbReference type="Pfam" id="PF00534"/>
    </source>
</evidence>
<evidence type="ECO:0000259" key="2">
    <source>
        <dbReference type="Pfam" id="PF13439"/>
    </source>
</evidence>
<dbReference type="PANTHER" id="PTHR12526:SF637">
    <property type="entry name" value="GLYCOSYLTRANSFERASE EPSF-RELATED"/>
    <property type="match status" value="1"/>
</dbReference>
<keyword evidence="4" id="KW-1185">Reference proteome</keyword>
<protein>
    <submittedName>
        <fullName evidence="3">Glycosyltransferase</fullName>
    </submittedName>
</protein>
<evidence type="ECO:0000313" key="3">
    <source>
        <dbReference type="EMBL" id="EGP92845.1"/>
    </source>
</evidence>
<dbReference type="SUPFAM" id="SSF53756">
    <property type="entry name" value="UDP-Glycosyltransferase/glycogen phosphorylase"/>
    <property type="match status" value="1"/>
</dbReference>
<sequence>MKILFISPRYEGGIGGHAFRVAEKLRESGFDVKLMHVPHVPIKNLKNPSFAIFGMIKAIFDREKYDVVHAWNVPSAFVMKFVKAKKKVLSVHGIYSEQVDVLHSTATSSMVSNAESKVLKFADVLTTDSKSVQKTYKEKLNLDFVYLPAPLDIKKFNEIPDVKKIENQIAYVGRDSFEKGTDILRNIEPQIKGKIVYCTNMSWVEAMKNLKASFVLVVPSRMESLPQSIKEAFFLKIPVIATNVGDIPEVIKNNETGIIVPPNDPQLLLDAINSLLEDKDKASTMAEHAYDFIMENFTWEKLISKYTDFYKNLS</sequence>
<feature type="domain" description="Glycosyl transferase family 1" evidence="1">
    <location>
        <begin position="193"/>
        <end position="290"/>
    </location>
</feature>
<dbReference type="Gene3D" id="3.40.50.2000">
    <property type="entry name" value="Glycogen Phosphorylase B"/>
    <property type="match status" value="3"/>
</dbReference>
<gene>
    <name evidence="3" type="ORF">MY1_0058</name>
</gene>
<organism evidence="3 4">
    <name type="scientific">Nitrosarchaeum koreense MY1</name>
    <dbReference type="NCBI Taxonomy" id="1001994"/>
    <lineage>
        <taxon>Archaea</taxon>
        <taxon>Nitrososphaerota</taxon>
        <taxon>Nitrososphaeria</taxon>
        <taxon>Nitrosopumilales</taxon>
        <taxon>Nitrosopumilaceae</taxon>
        <taxon>Nitrosarchaeum</taxon>
    </lineage>
</organism>
<dbReference type="AlphaFoldDB" id="F9CY67"/>
<feature type="domain" description="Glycosyltransferase subfamily 4-like N-terminal" evidence="2">
    <location>
        <begin position="12"/>
        <end position="143"/>
    </location>
</feature>
<dbReference type="InterPro" id="IPR028098">
    <property type="entry name" value="Glyco_trans_4-like_N"/>
</dbReference>